<keyword evidence="3" id="KW-0732">Signal</keyword>
<dbReference type="InterPro" id="IPR037878">
    <property type="entry name" value="SPACA1"/>
</dbReference>
<feature type="compositionally biased region" description="Acidic residues" evidence="1">
    <location>
        <begin position="46"/>
        <end position="74"/>
    </location>
</feature>
<name>A0A8C2MC72_CRIGR</name>
<evidence type="ECO:0000313" key="5">
    <source>
        <dbReference type="Proteomes" id="UP000694386"/>
    </source>
</evidence>
<dbReference type="PANTHER" id="PTHR47223">
    <property type="entry name" value="SPERM ACROSOME MEMBRANE-ASSOCIATED PROTEIN 1"/>
    <property type="match status" value="1"/>
</dbReference>
<gene>
    <name evidence="4" type="primary">Spaca1</name>
</gene>
<dbReference type="CDD" id="cd13783">
    <property type="entry name" value="SPACA1"/>
    <property type="match status" value="1"/>
</dbReference>
<feature type="chain" id="PRO_5034298677" evidence="3">
    <location>
        <begin position="30"/>
        <end position="300"/>
    </location>
</feature>
<feature type="transmembrane region" description="Helical" evidence="2">
    <location>
        <begin position="222"/>
        <end position="251"/>
    </location>
</feature>
<dbReference type="Proteomes" id="UP000694386">
    <property type="component" value="Unplaced"/>
</dbReference>
<evidence type="ECO:0000256" key="2">
    <source>
        <dbReference type="SAM" id="Phobius"/>
    </source>
</evidence>
<organism evidence="4 5">
    <name type="scientific">Cricetulus griseus</name>
    <name type="common">Chinese hamster</name>
    <name type="synonym">Cricetulus barabensis griseus</name>
    <dbReference type="NCBI Taxonomy" id="10029"/>
    <lineage>
        <taxon>Eukaryota</taxon>
        <taxon>Metazoa</taxon>
        <taxon>Chordata</taxon>
        <taxon>Craniata</taxon>
        <taxon>Vertebrata</taxon>
        <taxon>Euteleostomi</taxon>
        <taxon>Mammalia</taxon>
        <taxon>Eutheria</taxon>
        <taxon>Euarchontoglires</taxon>
        <taxon>Glires</taxon>
        <taxon>Rodentia</taxon>
        <taxon>Myomorpha</taxon>
        <taxon>Muroidea</taxon>
        <taxon>Cricetidae</taxon>
        <taxon>Cricetinae</taxon>
        <taxon>Cricetulus</taxon>
    </lineage>
</organism>
<feature type="region of interest" description="Disordered" evidence="1">
    <location>
        <begin position="35"/>
        <end position="77"/>
    </location>
</feature>
<feature type="region of interest" description="Disordered" evidence="1">
    <location>
        <begin position="275"/>
        <end position="300"/>
    </location>
</feature>
<dbReference type="Ensembl" id="ENSCGRT00001019843.1">
    <property type="protein sequence ID" value="ENSCGRP00001015600.1"/>
    <property type="gene ID" value="ENSCGRG00001016168.1"/>
</dbReference>
<reference evidence="4" key="1">
    <citation type="submission" date="2025-08" db="UniProtKB">
        <authorList>
            <consortium name="Ensembl"/>
        </authorList>
    </citation>
    <scope>IDENTIFICATION</scope>
</reference>
<evidence type="ECO:0000256" key="1">
    <source>
        <dbReference type="SAM" id="MobiDB-lite"/>
    </source>
</evidence>
<protein>
    <submittedName>
        <fullName evidence="4">Sperm acrosome associated 1</fullName>
    </submittedName>
</protein>
<evidence type="ECO:0000256" key="3">
    <source>
        <dbReference type="SAM" id="SignalP"/>
    </source>
</evidence>
<proteinExistence type="predicted"/>
<keyword evidence="2" id="KW-1133">Transmembrane helix</keyword>
<dbReference type="GO" id="GO:0002080">
    <property type="term" value="C:acrosomal membrane"/>
    <property type="evidence" value="ECO:0007669"/>
    <property type="project" value="Ensembl"/>
</dbReference>
<dbReference type="PANTHER" id="PTHR47223:SF1">
    <property type="entry name" value="SPERM ACROSOME MEMBRANE-ASSOCIATED PROTEIN 1"/>
    <property type="match status" value="1"/>
</dbReference>
<dbReference type="AlphaFoldDB" id="A0A8C2MC72"/>
<dbReference type="GO" id="GO:0001675">
    <property type="term" value="P:acrosome assembly"/>
    <property type="evidence" value="ECO:0007669"/>
    <property type="project" value="Ensembl"/>
</dbReference>
<sequence length="300" mass="32890">MRAGGAGCPAGLLLTFGWLLLVGLQALQAVNVTAAPETGGGRDGENESEVDEEAENDSDVSENEAQGEPEEEGEVQNKTIVKEVEFGMCTVTCGVGIREVILTNGCPGGESKCIVRVEECRGPVDCGWGKPLSESLESVRLACVHISPVNRFKYMWKVLKPDQQPVILANDSAVLEVQRELHPMAFECDTLDNNEIVASIKFTVYTTNELQMRRTSRPDTDAVLVFVLTIGVIICIFVIFVLIFIIINWAAVKSFWGVKASTTEIHSEMSSMRYKDSTSLEQSPTDMPGHEDDALSEWNE</sequence>
<feature type="signal peptide" evidence="3">
    <location>
        <begin position="1"/>
        <end position="29"/>
    </location>
</feature>
<accession>A0A8C2MC72</accession>
<evidence type="ECO:0000313" key="4">
    <source>
        <dbReference type="Ensembl" id="ENSCGRP00001015600.1"/>
    </source>
</evidence>
<keyword evidence="2" id="KW-0812">Transmembrane</keyword>
<keyword evidence="2" id="KW-0472">Membrane</keyword>
<reference evidence="4" key="2">
    <citation type="submission" date="2025-09" db="UniProtKB">
        <authorList>
            <consortium name="Ensembl"/>
        </authorList>
    </citation>
    <scope>IDENTIFICATION</scope>
</reference>